<evidence type="ECO:0000256" key="1">
    <source>
        <dbReference type="SAM" id="MobiDB-lite"/>
    </source>
</evidence>
<sequence>MPVPFVTEFQAALGGPPDAVARLSVSGAGDLLSAYRVTDLAVASIGVAGLAAAELVESVTGEARPVTVDRALASAWFGSAVAPVGWTLPSVWDPLARNYRAKNGWIRLHTNAPPHRAAALAVLGALADPSDVGRAVRRWDAVELETAVVAAGGCAAVMHSRQEWLAHPQGAAVQREPLLDWRDGSASTEGDRLEITPERPLAGLRVLDLTRVIAGPVATRFLAGLGAEVLRVDPPGWNEAAIVPNMTLGKRAARLDAKTPEGRERLRELISTADVLVHGYRLGALDDLGLDAQTRQALRPGLIDVSLNAYGFTGPWARRRGFDSLVQMSNGIAHRGVAWAASDAPTPLPVQALDHATGYLLAAATLRAVLLRRTDGTGRVIRTSLARVGAALAAGGDLPPGGELVSRPEPTETLETPWGDARMLRPPFEIAGVEFGFTRPPRDLGADDARWA</sequence>
<gene>
    <name evidence="2" type="ORF">BHD05_06270</name>
</gene>
<dbReference type="OrthoDB" id="9058532at2"/>
<evidence type="ECO:0000313" key="2">
    <source>
        <dbReference type="EMBL" id="QHO69312.1"/>
    </source>
</evidence>
<dbReference type="AlphaFoldDB" id="A0A7L5AH40"/>
<dbReference type="EMBL" id="CP017146">
    <property type="protein sequence ID" value="QHO69312.1"/>
    <property type="molecule type" value="Genomic_DNA"/>
</dbReference>
<feature type="region of interest" description="Disordered" evidence="1">
    <location>
        <begin position="399"/>
        <end position="419"/>
    </location>
</feature>
<dbReference type="Pfam" id="PF02515">
    <property type="entry name" value="CoA_transf_3"/>
    <property type="match status" value="1"/>
</dbReference>
<dbReference type="GO" id="GO:0003824">
    <property type="term" value="F:catalytic activity"/>
    <property type="evidence" value="ECO:0007669"/>
    <property type="project" value="InterPro"/>
</dbReference>
<dbReference type="PANTHER" id="PTHR48228:SF4">
    <property type="entry name" value="BLR3030 PROTEIN"/>
    <property type="match status" value="1"/>
</dbReference>
<dbReference type="InterPro" id="IPR023606">
    <property type="entry name" value="CoA-Trfase_III_dom_1_sf"/>
</dbReference>
<dbReference type="RefSeq" id="WP_161885676.1">
    <property type="nucleotide sequence ID" value="NZ_CP017146.1"/>
</dbReference>
<evidence type="ECO:0000313" key="3">
    <source>
        <dbReference type="Proteomes" id="UP000464507"/>
    </source>
</evidence>
<dbReference type="InterPro" id="IPR050509">
    <property type="entry name" value="CoA-transferase_III"/>
</dbReference>
<dbReference type="Proteomes" id="UP000464507">
    <property type="component" value="Chromosome"/>
</dbReference>
<keyword evidence="3" id="KW-1185">Reference proteome</keyword>
<evidence type="ECO:0008006" key="4">
    <source>
        <dbReference type="Google" id="ProtNLM"/>
    </source>
</evidence>
<dbReference type="InterPro" id="IPR003673">
    <property type="entry name" value="CoA-Trfase_fam_III"/>
</dbReference>
<accession>A0A7L5AH40</accession>
<reference evidence="2 3" key="1">
    <citation type="submission" date="2016-09" db="EMBL/GenBank/DDBJ databases">
        <title>Complete genome sequence of microbes from the polar regions.</title>
        <authorList>
            <person name="Liao L."/>
            <person name="Chen B."/>
        </authorList>
    </citation>
    <scope>NUCLEOTIDE SEQUENCE [LARGE SCALE GENOMIC DNA]</scope>
    <source>
        <strain evidence="2 3">ZS314</strain>
    </source>
</reference>
<dbReference type="Gene3D" id="3.40.50.10540">
    <property type="entry name" value="Crotonobetainyl-coa:carnitine coa-transferase, domain 1"/>
    <property type="match status" value="1"/>
</dbReference>
<proteinExistence type="predicted"/>
<dbReference type="KEGG" id="mant:BHD05_06270"/>
<organism evidence="2 3">
    <name type="scientific">Marisediminicola antarctica</name>
    <dbReference type="NCBI Taxonomy" id="674079"/>
    <lineage>
        <taxon>Bacteria</taxon>
        <taxon>Bacillati</taxon>
        <taxon>Actinomycetota</taxon>
        <taxon>Actinomycetes</taxon>
        <taxon>Micrococcales</taxon>
        <taxon>Microbacteriaceae</taxon>
        <taxon>Marisediminicola</taxon>
    </lineage>
</organism>
<dbReference type="PANTHER" id="PTHR48228">
    <property type="entry name" value="SUCCINYL-COA--D-CITRAMALATE COA-TRANSFERASE"/>
    <property type="match status" value="1"/>
</dbReference>
<protein>
    <recommendedName>
        <fullName evidence="4">Acyl-CoA transferase</fullName>
    </recommendedName>
</protein>
<dbReference type="SUPFAM" id="SSF89796">
    <property type="entry name" value="CoA-transferase family III (CaiB/BaiF)"/>
    <property type="match status" value="2"/>
</dbReference>
<name>A0A7L5AH40_9MICO</name>